<protein>
    <submittedName>
        <fullName evidence="5">Autism susceptibility gene 2 protein-like</fullName>
    </submittedName>
</protein>
<feature type="coiled-coil region" evidence="2">
    <location>
        <begin position="707"/>
        <end position="734"/>
    </location>
</feature>
<dbReference type="InterPro" id="IPR023246">
    <property type="entry name" value="AUTS2"/>
</dbReference>
<evidence type="ECO:0000313" key="5">
    <source>
        <dbReference type="RefSeq" id="XP_006811699.1"/>
    </source>
</evidence>
<feature type="compositionally biased region" description="Basic and acidic residues" evidence="3">
    <location>
        <begin position="41"/>
        <end position="50"/>
    </location>
</feature>
<organism evidence="4 5">
    <name type="scientific">Saccoglossus kowalevskii</name>
    <name type="common">Acorn worm</name>
    <dbReference type="NCBI Taxonomy" id="10224"/>
    <lineage>
        <taxon>Eukaryota</taxon>
        <taxon>Metazoa</taxon>
        <taxon>Hemichordata</taxon>
        <taxon>Enteropneusta</taxon>
        <taxon>Harrimaniidae</taxon>
        <taxon>Saccoglossus</taxon>
    </lineage>
</organism>
<dbReference type="PANTHER" id="PTHR14429:SF22">
    <property type="entry name" value="AGAP013055-PA"/>
    <property type="match status" value="1"/>
</dbReference>
<feature type="compositionally biased region" description="Pro residues" evidence="3">
    <location>
        <begin position="337"/>
        <end position="361"/>
    </location>
</feature>
<feature type="region of interest" description="Disordered" evidence="3">
    <location>
        <begin position="754"/>
        <end position="787"/>
    </location>
</feature>
<keyword evidence="1" id="KW-0597">Phosphoprotein</keyword>
<feature type="region of interest" description="Disordered" evidence="3">
    <location>
        <begin position="93"/>
        <end position="214"/>
    </location>
</feature>
<feature type="compositionally biased region" description="Polar residues" evidence="3">
    <location>
        <begin position="284"/>
        <end position="302"/>
    </location>
</feature>
<accession>A0ABM0LVA8</accession>
<feature type="region of interest" description="Disordered" evidence="3">
    <location>
        <begin position="274"/>
        <end position="390"/>
    </location>
</feature>
<dbReference type="PANTHER" id="PTHR14429">
    <property type="entry name" value="FIBROSIN FAMILY MEMBER"/>
    <property type="match status" value="1"/>
</dbReference>
<dbReference type="Proteomes" id="UP000694865">
    <property type="component" value="Unplaced"/>
</dbReference>
<evidence type="ECO:0000256" key="3">
    <source>
        <dbReference type="SAM" id="MobiDB-lite"/>
    </source>
</evidence>
<evidence type="ECO:0000313" key="4">
    <source>
        <dbReference type="Proteomes" id="UP000694865"/>
    </source>
</evidence>
<keyword evidence="2" id="KW-0175">Coiled coil</keyword>
<feature type="compositionally biased region" description="Basic and acidic residues" evidence="3">
    <location>
        <begin position="754"/>
        <end position="782"/>
    </location>
</feature>
<dbReference type="RefSeq" id="XP_006811699.1">
    <property type="nucleotide sequence ID" value="XM_006811636.1"/>
</dbReference>
<name>A0ABM0LVA8_SACKO</name>
<feature type="region of interest" description="Disordered" evidence="3">
    <location>
        <begin position="1022"/>
        <end position="1051"/>
    </location>
</feature>
<feature type="region of interest" description="Disordered" evidence="3">
    <location>
        <begin position="479"/>
        <end position="500"/>
    </location>
</feature>
<reference evidence="5" key="1">
    <citation type="submission" date="2025-08" db="UniProtKB">
        <authorList>
            <consortium name="RefSeq"/>
        </authorList>
    </citation>
    <scope>IDENTIFICATION</scope>
    <source>
        <tissue evidence="5">Testes</tissue>
    </source>
</reference>
<feature type="compositionally biased region" description="Basic residues" evidence="3">
    <location>
        <begin position="51"/>
        <end position="61"/>
    </location>
</feature>
<evidence type="ECO:0000256" key="1">
    <source>
        <dbReference type="ARBA" id="ARBA00022553"/>
    </source>
</evidence>
<feature type="region of interest" description="Disordered" evidence="3">
    <location>
        <begin position="1"/>
        <end position="69"/>
    </location>
</feature>
<feature type="compositionally biased region" description="Low complexity" evidence="3">
    <location>
        <begin position="324"/>
        <end position="336"/>
    </location>
</feature>
<feature type="compositionally biased region" description="Basic and acidic residues" evidence="3">
    <location>
        <begin position="130"/>
        <end position="139"/>
    </location>
</feature>
<feature type="compositionally biased region" description="Polar residues" evidence="3">
    <location>
        <begin position="1022"/>
        <end position="1033"/>
    </location>
</feature>
<feature type="compositionally biased region" description="Low complexity" evidence="3">
    <location>
        <begin position="479"/>
        <end position="493"/>
    </location>
</feature>
<gene>
    <name evidence="5" type="primary">LOC100376759</name>
</gene>
<feature type="compositionally biased region" description="Low complexity" evidence="3">
    <location>
        <begin position="274"/>
        <end position="283"/>
    </location>
</feature>
<feature type="compositionally biased region" description="Pro residues" evidence="3">
    <location>
        <begin position="305"/>
        <end position="323"/>
    </location>
</feature>
<feature type="compositionally biased region" description="Basic residues" evidence="3">
    <location>
        <begin position="112"/>
        <end position="125"/>
    </location>
</feature>
<sequence length="1051" mass="115559">MENDAKQRSQRHKRRERAAEMKQQQQHNHNNDIGSGDDDERPPSLRDRERSRPRHKRRRSSSSHEEDIIDGFAISSFASLGHLEDGMVKAVNRSRDKYTPRSLENGTETILHKPRPGRKKVRSPHSNKCISDENTRPEETNGLPRFRSKDRLSDGSSHSSSGKGYICDSESEGDRVSDGGSDLFTASPTVPRRELGFHKPPLQTNDINTQDDHPTLPACLPPTTTTRINISNTVTVPSIDKERFPSVALSKPPTWSSGTTTTSIITSKSIISSTCSSSNHSISVVPTTSTSNSAGYSTPSRIPSNPFPLSSPRPPGPPQPPHSHPSNFPHSPVIQQHPPPLPQQHPPPPPPPPQHHPPPQANPHSMFTSTLPPPPPLTSTALPIPPAANHNFPGENNLSFVAQQDILRQELNTRFLASQDRSANIPPPPYMRSELHTHQHMHQHQHQHTHSFNLPPASLVPTPAPHMLGLPYAGISPMTGPVSSGPPSGTPVSQAGPFSSNSYGAFQPKLALTDTLLRRRASDQSNQSSRAKPGRWCAAHVNVAWHIYHQQQKEKAADVHKDALAKTDLFARSSNHMMASIHRPHELVCPTSLLHGPGKRAHDQLVLNSPVTGAAGPPNPFGNGGGGGHHFLGGSTGPLIMPPFPRALGYGSIGSGFSLAGLAGNGLLTHRDMNSLHALGSPHDAWNRLHRTPPSFPTAPPPWPGLKTETDREREALNASVNEADRERRIHELERMENRAMSNDKDAGIIRLRENDHHSERSSVHSEQGSEKSADKEKKREMNNSQDKICELESNSIIDMKIRRDISESPSRNSKDMENKLLQQNCKSESAFDNVKSKHEVKVDEKEEDSDVVIVTPERPRTDVNSVSAMMERSRVVLPHPPFGIPSHHTERLLNSAHHPHSPLAPFIEQDRYREREPHDFTRDNPLGMDTRRSDLDHLPHLAEEQVRLREDTMAAERNRILHGGDHLGLGVSRHSMYIPGGLSFAASASAKSSMSSSGLSGIPPPLVPTVSLNSNAIKPIHTQASASVSNIGQDKDELKDKSNKPDKDTR</sequence>
<keyword evidence="4" id="KW-1185">Reference proteome</keyword>
<evidence type="ECO:0000256" key="2">
    <source>
        <dbReference type="SAM" id="Coils"/>
    </source>
</evidence>
<proteinExistence type="predicted"/>
<dbReference type="GeneID" id="100376759"/>
<dbReference type="Pfam" id="PF15336">
    <property type="entry name" value="Auts2"/>
    <property type="match status" value="1"/>
</dbReference>
<feature type="compositionally biased region" description="Basic and acidic residues" evidence="3">
    <location>
        <begin position="1034"/>
        <end position="1051"/>
    </location>
</feature>
<feature type="compositionally biased region" description="Low complexity" evidence="3">
    <location>
        <begin position="154"/>
        <end position="164"/>
    </location>
</feature>
<feature type="compositionally biased region" description="Polar residues" evidence="3">
    <location>
        <begin position="22"/>
        <end position="33"/>
    </location>
</feature>